<dbReference type="AlphaFoldDB" id="A0A0D7AE26"/>
<proteinExistence type="predicted"/>
<dbReference type="OrthoDB" id="3145912at2759"/>
<name>A0A0D7AE26_9AGAR</name>
<keyword evidence="2" id="KW-1185">Reference proteome</keyword>
<dbReference type="EMBL" id="KN881823">
    <property type="protein sequence ID" value="KIY48669.1"/>
    <property type="molecule type" value="Genomic_DNA"/>
</dbReference>
<accession>A0A0D7AE26</accession>
<organism evidence="1 2">
    <name type="scientific">Fistulina hepatica ATCC 64428</name>
    <dbReference type="NCBI Taxonomy" id="1128425"/>
    <lineage>
        <taxon>Eukaryota</taxon>
        <taxon>Fungi</taxon>
        <taxon>Dikarya</taxon>
        <taxon>Basidiomycota</taxon>
        <taxon>Agaricomycotina</taxon>
        <taxon>Agaricomycetes</taxon>
        <taxon>Agaricomycetidae</taxon>
        <taxon>Agaricales</taxon>
        <taxon>Fistulinaceae</taxon>
        <taxon>Fistulina</taxon>
    </lineage>
</organism>
<sequence length="285" mass="31373">MFVLPAACPLTQSVVDVEAFDKLQRSLSDIPLDVARLVLEFAAHSDRATAASLTLVSHAVSYWIHPILYHCVVLRTVRDNRLLERTLREALSLSPSSVKASVQALAASGGCVLPDTRLLRECCPQLRRLHIYNDMGFLLRCSALFPDTLEELVICGPDLTSCDVPKLMSAPPSADFPVTPSAFPSLKRFAWCYRLAGEAVVEDLVQTLRIMLRVRSLRVALVMLVTPHSVDNVIKVARAVTDADDRAVIITRETSDVDLHAVFDTNAWEGDGTDSLWRLAGKSLP</sequence>
<dbReference type="Proteomes" id="UP000054144">
    <property type="component" value="Unassembled WGS sequence"/>
</dbReference>
<gene>
    <name evidence="1" type="ORF">FISHEDRAFT_73412</name>
</gene>
<evidence type="ECO:0000313" key="2">
    <source>
        <dbReference type="Proteomes" id="UP000054144"/>
    </source>
</evidence>
<evidence type="ECO:0008006" key="3">
    <source>
        <dbReference type="Google" id="ProtNLM"/>
    </source>
</evidence>
<protein>
    <recommendedName>
        <fullName evidence="3">F-box domain-containing protein</fullName>
    </recommendedName>
</protein>
<reference evidence="1 2" key="1">
    <citation type="journal article" date="2015" name="Fungal Genet. Biol.">
        <title>Evolution of novel wood decay mechanisms in Agaricales revealed by the genome sequences of Fistulina hepatica and Cylindrobasidium torrendii.</title>
        <authorList>
            <person name="Floudas D."/>
            <person name="Held B.W."/>
            <person name="Riley R."/>
            <person name="Nagy L.G."/>
            <person name="Koehler G."/>
            <person name="Ransdell A.S."/>
            <person name="Younus H."/>
            <person name="Chow J."/>
            <person name="Chiniquy J."/>
            <person name="Lipzen A."/>
            <person name="Tritt A."/>
            <person name="Sun H."/>
            <person name="Haridas S."/>
            <person name="LaButti K."/>
            <person name="Ohm R.A."/>
            <person name="Kues U."/>
            <person name="Blanchette R.A."/>
            <person name="Grigoriev I.V."/>
            <person name="Minto R.E."/>
            <person name="Hibbett D.S."/>
        </authorList>
    </citation>
    <scope>NUCLEOTIDE SEQUENCE [LARGE SCALE GENOMIC DNA]</scope>
    <source>
        <strain evidence="1 2">ATCC 64428</strain>
    </source>
</reference>
<evidence type="ECO:0000313" key="1">
    <source>
        <dbReference type="EMBL" id="KIY48669.1"/>
    </source>
</evidence>